<dbReference type="Gene3D" id="3.40.50.1100">
    <property type="match status" value="1"/>
</dbReference>
<proteinExistence type="predicted"/>
<dbReference type="InterPro" id="IPR036052">
    <property type="entry name" value="TrpB-like_PALP_sf"/>
</dbReference>
<dbReference type="Proteomes" id="UP000501690">
    <property type="component" value="Linkage Group LG1"/>
</dbReference>
<keyword evidence="2" id="KW-1185">Reference proteome</keyword>
<reference evidence="1 2" key="1">
    <citation type="submission" date="2019-04" db="EMBL/GenBank/DDBJ databases">
        <title>An improved genome assembly and genetic linkage map for asparagus bean, Vigna unguiculata ssp. sesquipedialis.</title>
        <authorList>
            <person name="Xia Q."/>
            <person name="Zhang R."/>
            <person name="Dong Y."/>
        </authorList>
    </citation>
    <scope>NUCLEOTIDE SEQUENCE [LARGE SCALE GENOMIC DNA]</scope>
    <source>
        <tissue evidence="1">Leaf</tissue>
    </source>
</reference>
<dbReference type="AlphaFoldDB" id="A0A4D6KRQ3"/>
<evidence type="ECO:0000313" key="1">
    <source>
        <dbReference type="EMBL" id="QCD79215.1"/>
    </source>
</evidence>
<accession>A0A4D6KRQ3</accession>
<protein>
    <submittedName>
        <fullName evidence="1">Tryptophan synthase beta subunit-like PLP-dependent enzyme</fullName>
    </submittedName>
</protein>
<evidence type="ECO:0000313" key="2">
    <source>
        <dbReference type="Proteomes" id="UP000501690"/>
    </source>
</evidence>
<name>A0A4D6KRQ3_VIGUN</name>
<sequence>MVASLFGSLAHVTCKIHYETMNPKICRDSKEKIDALVVGIGTRGSIIGAGKFLK</sequence>
<dbReference type="EMBL" id="CP039345">
    <property type="protein sequence ID" value="QCD79215.1"/>
    <property type="molecule type" value="Genomic_DNA"/>
</dbReference>
<gene>
    <name evidence="1" type="ORF">DEO72_LG1g2854</name>
</gene>
<dbReference type="SUPFAM" id="SSF53686">
    <property type="entry name" value="Tryptophan synthase beta subunit-like PLP-dependent enzymes"/>
    <property type="match status" value="1"/>
</dbReference>
<organism evidence="1 2">
    <name type="scientific">Vigna unguiculata</name>
    <name type="common">Cowpea</name>
    <dbReference type="NCBI Taxonomy" id="3917"/>
    <lineage>
        <taxon>Eukaryota</taxon>
        <taxon>Viridiplantae</taxon>
        <taxon>Streptophyta</taxon>
        <taxon>Embryophyta</taxon>
        <taxon>Tracheophyta</taxon>
        <taxon>Spermatophyta</taxon>
        <taxon>Magnoliopsida</taxon>
        <taxon>eudicotyledons</taxon>
        <taxon>Gunneridae</taxon>
        <taxon>Pentapetalae</taxon>
        <taxon>rosids</taxon>
        <taxon>fabids</taxon>
        <taxon>Fabales</taxon>
        <taxon>Fabaceae</taxon>
        <taxon>Papilionoideae</taxon>
        <taxon>50 kb inversion clade</taxon>
        <taxon>NPAAA clade</taxon>
        <taxon>indigoferoid/millettioid clade</taxon>
        <taxon>Phaseoleae</taxon>
        <taxon>Vigna</taxon>
    </lineage>
</organism>